<dbReference type="Pfam" id="PF00515">
    <property type="entry name" value="TPR_1"/>
    <property type="match status" value="1"/>
</dbReference>
<name>A0A062U6U2_9PROT</name>
<dbReference type="eggNOG" id="COG0457">
    <property type="taxonomic scope" value="Bacteria"/>
</dbReference>
<dbReference type="RefSeq" id="WP_034825192.1">
    <property type="nucleotide sequence ID" value="NZ_AWFA01000010.1"/>
</dbReference>
<keyword evidence="1" id="KW-0677">Repeat</keyword>
<dbReference type="PANTHER" id="PTHR44858:SF1">
    <property type="entry name" value="UDP-N-ACETYLGLUCOSAMINE--PEPTIDE N-ACETYLGLUCOSAMINYLTRANSFERASE SPINDLY-RELATED"/>
    <property type="match status" value="1"/>
</dbReference>
<dbReference type="AlphaFoldDB" id="A0A062U6U2"/>
<reference evidence="3 4" key="1">
    <citation type="submission" date="2013-04" db="EMBL/GenBank/DDBJ databases">
        <title>Hyphomonas sp. T24B3 Genome Sequencing.</title>
        <authorList>
            <person name="Lai Q."/>
            <person name="Shao Z."/>
        </authorList>
    </citation>
    <scope>NUCLEOTIDE SEQUENCE [LARGE SCALE GENOMIC DNA]</scope>
    <source>
        <strain evidence="3 4">T24B3</strain>
    </source>
</reference>
<dbReference type="EMBL" id="AWFB01000010">
    <property type="protein sequence ID" value="RAN34611.1"/>
    <property type="molecule type" value="Genomic_DNA"/>
</dbReference>
<dbReference type="OrthoDB" id="7594766at2"/>
<accession>A0A062U6U2</accession>
<dbReference type="Pfam" id="PF13432">
    <property type="entry name" value="TPR_16"/>
    <property type="match status" value="1"/>
</dbReference>
<dbReference type="Gene3D" id="1.25.40.10">
    <property type="entry name" value="Tetratricopeptide repeat domain"/>
    <property type="match status" value="2"/>
</dbReference>
<evidence type="ECO:0000256" key="2">
    <source>
        <dbReference type="ARBA" id="ARBA00022803"/>
    </source>
</evidence>
<protein>
    <submittedName>
        <fullName evidence="3">Uncharacterized protein</fullName>
    </submittedName>
</protein>
<sequence>MKKTISLAALALVAATPAAFAQVTILGGGIAKECFEAAKYEKLSPGEGEEICTRAIESEALNPSNRAATYTNRGVLRMRAGKYDKALSDYETAKKLKPEAGEVYLNEGAAYIFLKDYPEALEALTTAIGLQSSDIHAAYYNRAIAKEKLGDIQGAYLDFQKAVELKPEWDLAEWQLSRFEVTTN</sequence>
<evidence type="ECO:0000256" key="1">
    <source>
        <dbReference type="ARBA" id="ARBA00022737"/>
    </source>
</evidence>
<dbReference type="InterPro" id="IPR050498">
    <property type="entry name" value="Ycf3"/>
</dbReference>
<proteinExistence type="predicted"/>
<dbReference type="InterPro" id="IPR019734">
    <property type="entry name" value="TPR_rpt"/>
</dbReference>
<keyword evidence="4" id="KW-1185">Reference proteome</keyword>
<organism evidence="3 4">
    <name type="scientific">Hyphomonas pacifica</name>
    <dbReference type="NCBI Taxonomy" id="1280941"/>
    <lineage>
        <taxon>Bacteria</taxon>
        <taxon>Pseudomonadati</taxon>
        <taxon>Pseudomonadota</taxon>
        <taxon>Alphaproteobacteria</taxon>
        <taxon>Hyphomonadales</taxon>
        <taxon>Hyphomonadaceae</taxon>
        <taxon>Hyphomonas</taxon>
    </lineage>
</organism>
<dbReference type="Proteomes" id="UP000249123">
    <property type="component" value="Unassembled WGS sequence"/>
</dbReference>
<gene>
    <name evidence="3" type="ORF">HY3_10735</name>
</gene>
<dbReference type="PANTHER" id="PTHR44858">
    <property type="entry name" value="TETRATRICOPEPTIDE REPEAT PROTEIN 6"/>
    <property type="match status" value="1"/>
</dbReference>
<keyword evidence="2" id="KW-0802">TPR repeat</keyword>
<evidence type="ECO:0000313" key="3">
    <source>
        <dbReference type="EMBL" id="RAN34611.1"/>
    </source>
</evidence>
<dbReference type="SMART" id="SM00028">
    <property type="entry name" value="TPR"/>
    <property type="match status" value="3"/>
</dbReference>
<evidence type="ECO:0000313" key="4">
    <source>
        <dbReference type="Proteomes" id="UP000249123"/>
    </source>
</evidence>
<dbReference type="InterPro" id="IPR011990">
    <property type="entry name" value="TPR-like_helical_dom_sf"/>
</dbReference>
<dbReference type="STRING" id="1280941.HY2_10550"/>
<comment type="caution">
    <text evidence="3">The sequence shown here is derived from an EMBL/GenBank/DDBJ whole genome shotgun (WGS) entry which is preliminary data.</text>
</comment>
<dbReference type="PROSITE" id="PS50005">
    <property type="entry name" value="TPR"/>
    <property type="match status" value="3"/>
</dbReference>
<dbReference type="PROSITE" id="PS50293">
    <property type="entry name" value="TPR_REGION"/>
    <property type="match status" value="1"/>
</dbReference>
<dbReference type="SUPFAM" id="SSF48452">
    <property type="entry name" value="TPR-like"/>
    <property type="match status" value="1"/>
</dbReference>